<dbReference type="InterPro" id="IPR029063">
    <property type="entry name" value="SAM-dependent_MTases_sf"/>
</dbReference>
<dbReference type="PROSITE" id="PS00092">
    <property type="entry name" value="N6_MTASE"/>
    <property type="match status" value="1"/>
</dbReference>
<dbReference type="GO" id="GO:0005634">
    <property type="term" value="C:nucleus"/>
    <property type="evidence" value="ECO:0007669"/>
    <property type="project" value="TreeGrafter"/>
</dbReference>
<dbReference type="PANTHER" id="PTHR12829:SF4">
    <property type="entry name" value="N(6)-ADENINE-SPECIFIC METHYLTRANSFERASE METTL4"/>
    <property type="match status" value="1"/>
</dbReference>
<dbReference type="PROSITE" id="PS51143">
    <property type="entry name" value="MT_A70"/>
    <property type="match status" value="1"/>
</dbReference>
<protein>
    <submittedName>
        <fullName evidence="3">MT-A70-domain-containing protein</fullName>
    </submittedName>
</protein>
<organism evidence="3 4">
    <name type="scientific">Coniochaeta hoffmannii</name>
    <dbReference type="NCBI Taxonomy" id="91930"/>
    <lineage>
        <taxon>Eukaryota</taxon>
        <taxon>Fungi</taxon>
        <taxon>Dikarya</taxon>
        <taxon>Ascomycota</taxon>
        <taxon>Pezizomycotina</taxon>
        <taxon>Sordariomycetes</taxon>
        <taxon>Sordariomycetidae</taxon>
        <taxon>Coniochaetales</taxon>
        <taxon>Coniochaetaceae</taxon>
        <taxon>Coniochaeta</taxon>
    </lineage>
</organism>
<sequence length="383" mass="42798">MSPPSVLFEDEGRRIVVLDIPRSIEEAQLTANEVRAGKQPPRRLISAPPPELPFPTPEPKAKKGHVEDPQGSLNSRSYISELTTQAAIGQALEHLNQTYSGPWCLRRTYGEGEPENLSRDADSKLKKRTAECLDDENELCFAPEHVHIPPGAHHLNGTIQSQSAAFMANGVSFDLIVLDPPWPNRSARRKKGNYRVADDLAGIQDVLSSIPIQGHLSSGGLVAVWVTNAARFTELLTDPRRGIFADWGVELEDEWTWLKVTAQGEPVVDVNSAWRKPWERLIIARKAGSPRRIEGGRVIVAVPDVHSRKPNLRGLFEHVLGPDYTGLEVFARSLTAGWWSWGNEVLQFQHHKYWRDVADEGNKVQVSTSSQVLHRHPELYTSI</sequence>
<feature type="compositionally biased region" description="Basic and acidic residues" evidence="2">
    <location>
        <begin position="59"/>
        <end position="68"/>
    </location>
</feature>
<evidence type="ECO:0000256" key="2">
    <source>
        <dbReference type="SAM" id="MobiDB-lite"/>
    </source>
</evidence>
<name>A0AA38RGM7_9PEZI</name>
<dbReference type="SUPFAM" id="SSF53335">
    <property type="entry name" value="S-adenosyl-L-methionine-dependent methyltransferases"/>
    <property type="match status" value="1"/>
</dbReference>
<accession>A0AA38RGM7</accession>
<dbReference type="GO" id="GO:0032259">
    <property type="term" value="P:methylation"/>
    <property type="evidence" value="ECO:0007669"/>
    <property type="project" value="InterPro"/>
</dbReference>
<gene>
    <name evidence="3" type="ORF">NKR19_g6194</name>
</gene>
<feature type="region of interest" description="Disordered" evidence="2">
    <location>
        <begin position="31"/>
        <end position="70"/>
    </location>
</feature>
<feature type="compositionally biased region" description="Pro residues" evidence="2">
    <location>
        <begin position="47"/>
        <end position="58"/>
    </location>
</feature>
<dbReference type="GO" id="GO:0008168">
    <property type="term" value="F:methyltransferase activity"/>
    <property type="evidence" value="ECO:0007669"/>
    <property type="project" value="InterPro"/>
</dbReference>
<evidence type="ECO:0000256" key="1">
    <source>
        <dbReference type="PROSITE-ProRule" id="PRU00489"/>
    </source>
</evidence>
<keyword evidence="4" id="KW-1185">Reference proteome</keyword>
<dbReference type="AlphaFoldDB" id="A0AA38RGM7"/>
<comment type="caution">
    <text evidence="3">The sequence shown here is derived from an EMBL/GenBank/DDBJ whole genome shotgun (WGS) entry which is preliminary data.</text>
</comment>
<reference evidence="3" key="1">
    <citation type="submission" date="2022-07" db="EMBL/GenBank/DDBJ databases">
        <title>Fungi with potential for degradation of polypropylene.</title>
        <authorList>
            <person name="Gostincar C."/>
        </authorList>
    </citation>
    <scope>NUCLEOTIDE SEQUENCE</scope>
    <source>
        <strain evidence="3">EXF-13287</strain>
    </source>
</reference>
<dbReference type="Pfam" id="PF05063">
    <property type="entry name" value="MT-A70"/>
    <property type="match status" value="1"/>
</dbReference>
<dbReference type="GO" id="GO:0003676">
    <property type="term" value="F:nucleic acid binding"/>
    <property type="evidence" value="ECO:0007669"/>
    <property type="project" value="InterPro"/>
</dbReference>
<dbReference type="InterPro" id="IPR002052">
    <property type="entry name" value="DNA_methylase_N6_adenine_CS"/>
</dbReference>
<proteinExistence type="inferred from homology"/>
<dbReference type="InterPro" id="IPR007757">
    <property type="entry name" value="MT-A70-like"/>
</dbReference>
<dbReference type="Proteomes" id="UP001174691">
    <property type="component" value="Unassembled WGS sequence"/>
</dbReference>
<dbReference type="PANTHER" id="PTHR12829">
    <property type="entry name" value="N6-ADENOSINE-METHYLTRANSFERASE"/>
    <property type="match status" value="1"/>
</dbReference>
<comment type="similarity">
    <text evidence="1">Belongs to the MT-A70-like family.</text>
</comment>
<dbReference type="EMBL" id="JANBVN010000093">
    <property type="protein sequence ID" value="KAJ9145161.1"/>
    <property type="molecule type" value="Genomic_DNA"/>
</dbReference>
<evidence type="ECO:0000313" key="4">
    <source>
        <dbReference type="Proteomes" id="UP001174691"/>
    </source>
</evidence>
<evidence type="ECO:0000313" key="3">
    <source>
        <dbReference type="EMBL" id="KAJ9145161.1"/>
    </source>
</evidence>